<dbReference type="OrthoDB" id="167771at2759"/>
<dbReference type="GeneID" id="94344532"/>
<gene>
    <name evidence="2" type="ORF">CCR75_000755</name>
</gene>
<feature type="compositionally biased region" description="Polar residues" evidence="1">
    <location>
        <begin position="178"/>
        <end position="193"/>
    </location>
</feature>
<dbReference type="Proteomes" id="UP000294530">
    <property type="component" value="Unassembled WGS sequence"/>
</dbReference>
<name>A0A976NY62_BRELC</name>
<evidence type="ECO:0000313" key="3">
    <source>
        <dbReference type="Proteomes" id="UP000294530"/>
    </source>
</evidence>
<feature type="compositionally biased region" description="Basic and acidic residues" evidence="1">
    <location>
        <begin position="213"/>
        <end position="227"/>
    </location>
</feature>
<protein>
    <recommendedName>
        <fullName evidence="4">CBF1-interacting co-repressor CIR N-terminal domain-containing protein</fullName>
    </recommendedName>
</protein>
<dbReference type="PANTHER" id="PTHR22093">
    <property type="entry name" value="LEUKOCYTE RECEPTOR CLUSTER LRC MEMBER 1"/>
    <property type="match status" value="1"/>
</dbReference>
<evidence type="ECO:0008006" key="4">
    <source>
        <dbReference type="Google" id="ProtNLM"/>
    </source>
</evidence>
<accession>A0A976NY62</accession>
<dbReference type="EMBL" id="SHOA02000012">
    <property type="protein sequence ID" value="TDH72308.1"/>
    <property type="molecule type" value="Genomic_DNA"/>
</dbReference>
<sequence length="234" mass="27840">MGGGGLRILPHKKWHVWLRDNIERVLRDERENEEKQQALEAKDRQLAQERRAQHLRADKSANSEQHINFFLTEELQEKSKEGNVLSKKKLPAENDTLRRHGVAPWYAMIEDGAKKEPTLRQERKRKRELKMADPLLDMRPKQHPLSDVRQFASYAVEGGPVDSDRRKYSSRYDRFSSGSGNLYPSTDETQIRTYHSKESRKKHEHSRKKLQKLRHERDDREAKERLRAQRLFQR</sequence>
<dbReference type="AlphaFoldDB" id="A0A976NY62"/>
<dbReference type="InterPro" id="IPR039875">
    <property type="entry name" value="LENG1-like"/>
</dbReference>
<feature type="region of interest" description="Disordered" evidence="1">
    <location>
        <begin position="36"/>
        <end position="61"/>
    </location>
</feature>
<organism evidence="2 3">
    <name type="scientific">Bremia lactucae</name>
    <name type="common">Lettuce downy mildew</name>
    <dbReference type="NCBI Taxonomy" id="4779"/>
    <lineage>
        <taxon>Eukaryota</taxon>
        <taxon>Sar</taxon>
        <taxon>Stramenopiles</taxon>
        <taxon>Oomycota</taxon>
        <taxon>Peronosporomycetes</taxon>
        <taxon>Peronosporales</taxon>
        <taxon>Peronosporaceae</taxon>
        <taxon>Bremia</taxon>
    </lineage>
</organism>
<proteinExistence type="predicted"/>
<feature type="compositionally biased region" description="Basic and acidic residues" evidence="1">
    <location>
        <begin position="162"/>
        <end position="174"/>
    </location>
</feature>
<keyword evidence="3" id="KW-1185">Reference proteome</keyword>
<comment type="caution">
    <text evidence="2">The sequence shown here is derived from an EMBL/GenBank/DDBJ whole genome shotgun (WGS) entry which is preliminary data.</text>
</comment>
<reference evidence="2 3" key="1">
    <citation type="journal article" date="2021" name="Genome Biol.">
        <title>AFLAP: assembly-free linkage analysis pipeline using k-mers from genome sequencing data.</title>
        <authorList>
            <person name="Fletcher K."/>
            <person name="Zhang L."/>
            <person name="Gil J."/>
            <person name="Han R."/>
            <person name="Cavanaugh K."/>
            <person name="Michelmore R."/>
        </authorList>
    </citation>
    <scope>NUCLEOTIDE SEQUENCE [LARGE SCALE GENOMIC DNA]</scope>
    <source>
        <strain evidence="2 3">SF5</strain>
    </source>
</reference>
<dbReference type="RefSeq" id="XP_067821807.1">
    <property type="nucleotide sequence ID" value="XM_067958861.1"/>
</dbReference>
<dbReference type="KEGG" id="blac:94344532"/>
<feature type="region of interest" description="Disordered" evidence="1">
    <location>
        <begin position="158"/>
        <end position="234"/>
    </location>
</feature>
<dbReference type="PANTHER" id="PTHR22093:SF0">
    <property type="entry name" value="LEUKOCYTE RECEPTOR CLUSTER MEMBER 1"/>
    <property type="match status" value="1"/>
</dbReference>
<evidence type="ECO:0000256" key="1">
    <source>
        <dbReference type="SAM" id="MobiDB-lite"/>
    </source>
</evidence>
<feature type="compositionally biased region" description="Basic residues" evidence="1">
    <location>
        <begin position="198"/>
        <end position="212"/>
    </location>
</feature>
<evidence type="ECO:0000313" key="2">
    <source>
        <dbReference type="EMBL" id="TDH72308.1"/>
    </source>
</evidence>